<feature type="transmembrane region" description="Helical" evidence="6">
    <location>
        <begin position="769"/>
        <end position="788"/>
    </location>
</feature>
<keyword evidence="2" id="KW-1003">Cell membrane</keyword>
<gene>
    <name evidence="9" type="ORF">EHT87_12375</name>
</gene>
<evidence type="ECO:0000256" key="1">
    <source>
        <dbReference type="ARBA" id="ARBA00004651"/>
    </source>
</evidence>
<organism evidence="9 10">
    <name type="scientific">Larkinella knui</name>
    <dbReference type="NCBI Taxonomy" id="2025310"/>
    <lineage>
        <taxon>Bacteria</taxon>
        <taxon>Pseudomonadati</taxon>
        <taxon>Bacteroidota</taxon>
        <taxon>Cytophagia</taxon>
        <taxon>Cytophagales</taxon>
        <taxon>Spirosomataceae</taxon>
        <taxon>Larkinella</taxon>
    </lineage>
</organism>
<evidence type="ECO:0000256" key="5">
    <source>
        <dbReference type="ARBA" id="ARBA00023136"/>
    </source>
</evidence>
<sequence length="837" mass="91958">MVGFCAGRRGIHFDRFCHGFVPEHQSGFDESGEIIEVRINVFRSYPMLTNYLKIALRNLSRNKLFSLVNIIGLSLSMAVGIGMLTSLKANFETDHFHPYLERTFRILTDATAPESKTRWATTPQPIASSIRQMSPVEDVVQVRQGGTVRVLTGKGEIDIRTVFTEPSFFNVFGFSLVSGNASMALQSPQTVLLSQPVALRLFGGQDAVGQTVLFDGLGLFTVAGIIQEPPLRTHLPVEAVFSLQAARSLEKNGRIPALSEEWTDYKSTATYALLRSADDAPAFNQLLSRLYPKSQQAGQRQTLAFSAQPLEDITPWDPAIRNDLHAGTNWSGIGLNLFLVAALTLLAAFNYTSLSLARSLTRAKEVGIRKASGALGNQIMSQFLTESTLIALLSLLVGFFLWYSVINSGWLPQSDARASWPDASLMGWLCLYALLTGLAAGAIPAGFLARFQPVEVLRNLQTIRLFRGVGFYRVLIVIQFAVTTMLMVFLVVLRDVGVKTSDRLRGVLPTNVVLLSLRGESAATLRLQLEQLSQVRRVTATNQVAVYPAMNTCTLRVAGVPTARTVVSKAIDETYVPVFGLTMRAGRNLPPNRSSNREQYVLINEMLARQLPGNKPETAVGQRIRLDSAEVFVAGVVVEPDAQLAPAQATVYRYQPNLATLLALQTEPGSEAAVMERSRRIWQQLVPNRLPEVYRYDQKIHEDFQSGFGQLNTFFGFFCGLVMLVACLGILGISAYAVEVRTREIGIRRTLGAGPGEVIWTMSKTFVKLLMWAGAFGIPAGWFCGKLLRDRMASSVDLGPENLLMAFGLVSLVAALTVLSQTIRASWIKPADVLRGE</sequence>
<feature type="domain" description="MacB-like periplasmic core" evidence="8">
    <location>
        <begin position="481"/>
        <end position="674"/>
    </location>
</feature>
<keyword evidence="5 6" id="KW-0472">Membrane</keyword>
<proteinExistence type="predicted"/>
<feature type="domain" description="MacB-like periplasmic core" evidence="8">
    <location>
        <begin position="66"/>
        <end position="287"/>
    </location>
</feature>
<evidence type="ECO:0000256" key="6">
    <source>
        <dbReference type="SAM" id="Phobius"/>
    </source>
</evidence>
<dbReference type="GO" id="GO:0022857">
    <property type="term" value="F:transmembrane transporter activity"/>
    <property type="evidence" value="ECO:0007669"/>
    <property type="project" value="TreeGrafter"/>
</dbReference>
<evidence type="ECO:0000256" key="3">
    <source>
        <dbReference type="ARBA" id="ARBA00022692"/>
    </source>
</evidence>
<comment type="caution">
    <text evidence="9">The sequence shown here is derived from an EMBL/GenBank/DDBJ whole genome shotgun (WGS) entry which is preliminary data.</text>
</comment>
<dbReference type="InterPro" id="IPR050250">
    <property type="entry name" value="Macrolide_Exporter_MacB"/>
</dbReference>
<feature type="transmembrane region" description="Helical" evidence="6">
    <location>
        <begin position="425"/>
        <end position="449"/>
    </location>
</feature>
<comment type="subcellular location">
    <subcellularLocation>
        <location evidence="1">Cell membrane</location>
        <topology evidence="1">Multi-pass membrane protein</topology>
    </subcellularLocation>
</comment>
<evidence type="ECO:0000259" key="8">
    <source>
        <dbReference type="Pfam" id="PF12704"/>
    </source>
</evidence>
<feature type="transmembrane region" description="Helical" evidence="6">
    <location>
        <begin position="388"/>
        <end position="405"/>
    </location>
</feature>
<dbReference type="Proteomes" id="UP000274271">
    <property type="component" value="Unassembled WGS sequence"/>
</dbReference>
<feature type="transmembrane region" description="Helical" evidence="6">
    <location>
        <begin position="470"/>
        <end position="493"/>
    </location>
</feature>
<evidence type="ECO:0000256" key="2">
    <source>
        <dbReference type="ARBA" id="ARBA00022475"/>
    </source>
</evidence>
<protein>
    <submittedName>
        <fullName evidence="9">FtsX-like permease family protein</fullName>
    </submittedName>
</protein>
<reference evidence="9 10" key="1">
    <citation type="submission" date="2018-11" db="EMBL/GenBank/DDBJ databases">
        <authorList>
            <person name="Zhou Z."/>
            <person name="Wang G."/>
        </authorList>
    </citation>
    <scope>NUCLEOTIDE SEQUENCE [LARGE SCALE GENOMIC DNA]</scope>
    <source>
        <strain evidence="9 10">KCTC42998</strain>
    </source>
</reference>
<dbReference type="Pfam" id="PF12704">
    <property type="entry name" value="MacB_PCD"/>
    <property type="match status" value="2"/>
</dbReference>
<dbReference type="AlphaFoldDB" id="A0A3P1CQH5"/>
<dbReference type="PANTHER" id="PTHR30572:SF18">
    <property type="entry name" value="ABC-TYPE MACROLIDE FAMILY EXPORT SYSTEM PERMEASE COMPONENT 2"/>
    <property type="match status" value="1"/>
</dbReference>
<name>A0A3P1CQH5_9BACT</name>
<dbReference type="PANTHER" id="PTHR30572">
    <property type="entry name" value="MEMBRANE COMPONENT OF TRANSPORTER-RELATED"/>
    <property type="match status" value="1"/>
</dbReference>
<dbReference type="GO" id="GO:0005886">
    <property type="term" value="C:plasma membrane"/>
    <property type="evidence" value="ECO:0007669"/>
    <property type="project" value="UniProtKB-SubCell"/>
</dbReference>
<feature type="transmembrane region" description="Helical" evidence="6">
    <location>
        <begin position="714"/>
        <end position="738"/>
    </location>
</feature>
<keyword evidence="3 6" id="KW-0812">Transmembrane</keyword>
<dbReference type="InterPro" id="IPR003838">
    <property type="entry name" value="ABC3_permease_C"/>
</dbReference>
<feature type="transmembrane region" description="Helical" evidence="6">
    <location>
        <begin position="64"/>
        <end position="84"/>
    </location>
</feature>
<dbReference type="InterPro" id="IPR025857">
    <property type="entry name" value="MacB_PCD"/>
</dbReference>
<feature type="domain" description="ABC3 transporter permease C-terminal" evidence="7">
    <location>
        <begin position="338"/>
        <end position="452"/>
    </location>
</feature>
<dbReference type="Pfam" id="PF02687">
    <property type="entry name" value="FtsX"/>
    <property type="match status" value="2"/>
</dbReference>
<evidence type="ECO:0000313" key="9">
    <source>
        <dbReference type="EMBL" id="RRB15326.1"/>
    </source>
</evidence>
<feature type="transmembrane region" description="Helical" evidence="6">
    <location>
        <begin position="803"/>
        <end position="819"/>
    </location>
</feature>
<evidence type="ECO:0000259" key="7">
    <source>
        <dbReference type="Pfam" id="PF02687"/>
    </source>
</evidence>
<evidence type="ECO:0000313" key="10">
    <source>
        <dbReference type="Proteomes" id="UP000274271"/>
    </source>
</evidence>
<keyword evidence="4 6" id="KW-1133">Transmembrane helix</keyword>
<dbReference type="OrthoDB" id="5933722at2"/>
<feature type="domain" description="ABC3 transporter permease C-terminal" evidence="7">
    <location>
        <begin position="717"/>
        <end position="830"/>
    </location>
</feature>
<accession>A0A3P1CQH5</accession>
<dbReference type="EMBL" id="RQJP01000002">
    <property type="protein sequence ID" value="RRB15326.1"/>
    <property type="molecule type" value="Genomic_DNA"/>
</dbReference>
<evidence type="ECO:0000256" key="4">
    <source>
        <dbReference type="ARBA" id="ARBA00022989"/>
    </source>
</evidence>
<feature type="transmembrane region" description="Helical" evidence="6">
    <location>
        <begin position="330"/>
        <end position="352"/>
    </location>
</feature>
<keyword evidence="10" id="KW-1185">Reference proteome</keyword>